<feature type="transmembrane region" description="Helical" evidence="1">
    <location>
        <begin position="53"/>
        <end position="76"/>
    </location>
</feature>
<dbReference type="Pfam" id="PF02517">
    <property type="entry name" value="Rce1-like"/>
    <property type="match status" value="1"/>
</dbReference>
<feature type="non-terminal residue" evidence="3">
    <location>
        <position position="1"/>
    </location>
</feature>
<feature type="transmembrane region" description="Helical" evidence="1">
    <location>
        <begin position="252"/>
        <end position="269"/>
    </location>
</feature>
<dbReference type="PANTHER" id="PTHR36435:SF1">
    <property type="entry name" value="CAAX AMINO TERMINAL PROTEASE FAMILY PROTEIN"/>
    <property type="match status" value="1"/>
</dbReference>
<dbReference type="EC" id="3.4.-.-" evidence="3"/>
<sequence>TTTLAVIKTESSKKIMSIIKAFLYTFLAFVFWSIIQLAILLPIKYFIGKPDNFTHIIGITNNISIIGSFLIIYYFFWKPKFDLKKALRMQNYNPKVYLYLPLIGIGLFFLNRPLLDFTKIMEYYQGIPSNYSSNTAINYIDLIYKLISTILIAPIIEELFYRKFLLDKLLKNNSRISAIITSSICFSIMHIETPNNLIPTFISGIILGIIYLKTKKICYCIMLHFIVNLIIVTTNNIGISYDNWLIGYNFDIYYWLSFGVGIIITIIGMKKITTANTVYN</sequence>
<keyword evidence="1" id="KW-1133">Transmembrane helix</keyword>
<proteinExistence type="predicted"/>
<evidence type="ECO:0000256" key="1">
    <source>
        <dbReference type="SAM" id="Phobius"/>
    </source>
</evidence>
<organism evidence="3 4">
    <name type="scientific">Winogradskyella rapida</name>
    <dbReference type="NCBI Taxonomy" id="549701"/>
    <lineage>
        <taxon>Bacteria</taxon>
        <taxon>Pseudomonadati</taxon>
        <taxon>Bacteroidota</taxon>
        <taxon>Flavobacteriia</taxon>
        <taxon>Flavobacteriales</taxon>
        <taxon>Flavobacteriaceae</taxon>
        <taxon>Winogradskyella</taxon>
    </lineage>
</organism>
<feature type="transmembrane region" description="Helical" evidence="1">
    <location>
        <begin position="197"/>
        <end position="212"/>
    </location>
</feature>
<reference evidence="4" key="1">
    <citation type="journal article" date="2019" name="Int. J. Syst. Evol. Microbiol.">
        <title>The Global Catalogue of Microorganisms (GCM) 10K type strain sequencing project: providing services to taxonomists for standard genome sequencing and annotation.</title>
        <authorList>
            <consortium name="The Broad Institute Genomics Platform"/>
            <consortium name="The Broad Institute Genome Sequencing Center for Infectious Disease"/>
            <person name="Wu L."/>
            <person name="Ma J."/>
        </authorList>
    </citation>
    <scope>NUCLEOTIDE SEQUENCE [LARGE SCALE GENOMIC DNA]</scope>
    <source>
        <strain evidence="4">CCUG 56098</strain>
    </source>
</reference>
<dbReference type="GO" id="GO:0016787">
    <property type="term" value="F:hydrolase activity"/>
    <property type="evidence" value="ECO:0007669"/>
    <property type="project" value="UniProtKB-KW"/>
</dbReference>
<keyword evidence="3" id="KW-0378">Hydrolase</keyword>
<dbReference type="EMBL" id="JBHTKM010000031">
    <property type="protein sequence ID" value="MFD1015473.1"/>
    <property type="molecule type" value="Genomic_DNA"/>
</dbReference>
<dbReference type="InterPro" id="IPR052710">
    <property type="entry name" value="CAAX_protease"/>
</dbReference>
<feature type="domain" description="CAAX prenyl protease 2/Lysostaphin resistance protein A-like" evidence="2">
    <location>
        <begin position="142"/>
        <end position="230"/>
    </location>
</feature>
<feature type="transmembrane region" description="Helical" evidence="1">
    <location>
        <begin position="219"/>
        <end position="240"/>
    </location>
</feature>
<name>A0ABW3KS99_9FLAO</name>
<keyword evidence="4" id="KW-1185">Reference proteome</keyword>
<feature type="transmembrane region" description="Helical" evidence="1">
    <location>
        <begin position="96"/>
        <end position="115"/>
    </location>
</feature>
<dbReference type="InterPro" id="IPR003675">
    <property type="entry name" value="Rce1/LyrA-like_dom"/>
</dbReference>
<feature type="transmembrane region" description="Helical" evidence="1">
    <location>
        <begin position="142"/>
        <end position="161"/>
    </location>
</feature>
<comment type="caution">
    <text evidence="3">The sequence shown here is derived from an EMBL/GenBank/DDBJ whole genome shotgun (WGS) entry which is preliminary data.</text>
</comment>
<protein>
    <submittedName>
        <fullName evidence="3">CPBP family intramembrane glutamic endopeptidase</fullName>
        <ecNumber evidence="3">3.4.-.-</ecNumber>
    </submittedName>
</protein>
<gene>
    <name evidence="3" type="ORF">ACFQ13_06035</name>
</gene>
<keyword evidence="1" id="KW-0812">Transmembrane</keyword>
<dbReference type="RefSeq" id="WP_386115204.1">
    <property type="nucleotide sequence ID" value="NZ_JBHTKM010000031.1"/>
</dbReference>
<evidence type="ECO:0000313" key="4">
    <source>
        <dbReference type="Proteomes" id="UP001597086"/>
    </source>
</evidence>
<keyword evidence="1" id="KW-0472">Membrane</keyword>
<feature type="transmembrane region" description="Helical" evidence="1">
    <location>
        <begin position="173"/>
        <end position="191"/>
    </location>
</feature>
<evidence type="ECO:0000313" key="3">
    <source>
        <dbReference type="EMBL" id="MFD1015473.1"/>
    </source>
</evidence>
<accession>A0ABW3KS99</accession>
<evidence type="ECO:0000259" key="2">
    <source>
        <dbReference type="Pfam" id="PF02517"/>
    </source>
</evidence>
<feature type="transmembrane region" description="Helical" evidence="1">
    <location>
        <begin position="21"/>
        <end position="47"/>
    </location>
</feature>
<dbReference type="PANTHER" id="PTHR36435">
    <property type="entry name" value="SLR1288 PROTEIN"/>
    <property type="match status" value="1"/>
</dbReference>
<dbReference type="Proteomes" id="UP001597086">
    <property type="component" value="Unassembled WGS sequence"/>
</dbReference>